<dbReference type="CDD" id="cd01667">
    <property type="entry name" value="TGS_ThrRS"/>
    <property type="match status" value="1"/>
</dbReference>
<dbReference type="Pfam" id="PF02824">
    <property type="entry name" value="TGS"/>
    <property type="match status" value="1"/>
</dbReference>
<accession>A0A382IFE0</accession>
<evidence type="ECO:0000313" key="2">
    <source>
        <dbReference type="EMBL" id="SVB98360.1"/>
    </source>
</evidence>
<dbReference type="EMBL" id="UINC01067053">
    <property type="protein sequence ID" value="SVB98360.1"/>
    <property type="molecule type" value="Genomic_DNA"/>
</dbReference>
<sequence length="42" mass="4509">MYKIQVTLPDRTIKTVPSGTTPQDIADSIGPRLAQDVVVANV</sequence>
<dbReference type="InterPro" id="IPR012676">
    <property type="entry name" value="TGS-like"/>
</dbReference>
<organism evidence="2">
    <name type="scientific">marine metagenome</name>
    <dbReference type="NCBI Taxonomy" id="408172"/>
    <lineage>
        <taxon>unclassified sequences</taxon>
        <taxon>metagenomes</taxon>
        <taxon>ecological metagenomes</taxon>
    </lineage>
</organism>
<dbReference type="InterPro" id="IPR004095">
    <property type="entry name" value="TGS"/>
</dbReference>
<gene>
    <name evidence="2" type="ORF">METZ01_LOCUS251214</name>
</gene>
<protein>
    <recommendedName>
        <fullName evidence="1">TGS domain-containing protein</fullName>
    </recommendedName>
</protein>
<proteinExistence type="predicted"/>
<dbReference type="PROSITE" id="PS51880">
    <property type="entry name" value="TGS"/>
    <property type="match status" value="1"/>
</dbReference>
<dbReference type="InterPro" id="IPR012675">
    <property type="entry name" value="Beta-grasp_dom_sf"/>
</dbReference>
<feature type="domain" description="TGS" evidence="1">
    <location>
        <begin position="1"/>
        <end position="42"/>
    </location>
</feature>
<dbReference type="Gene3D" id="3.10.20.30">
    <property type="match status" value="1"/>
</dbReference>
<name>A0A382IFE0_9ZZZZ</name>
<feature type="non-terminal residue" evidence="2">
    <location>
        <position position="42"/>
    </location>
</feature>
<dbReference type="SUPFAM" id="SSF81271">
    <property type="entry name" value="TGS-like"/>
    <property type="match status" value="1"/>
</dbReference>
<reference evidence="2" key="1">
    <citation type="submission" date="2018-05" db="EMBL/GenBank/DDBJ databases">
        <authorList>
            <person name="Lanie J.A."/>
            <person name="Ng W.-L."/>
            <person name="Kazmierczak K.M."/>
            <person name="Andrzejewski T.M."/>
            <person name="Davidsen T.M."/>
            <person name="Wayne K.J."/>
            <person name="Tettelin H."/>
            <person name="Glass J.I."/>
            <person name="Rusch D."/>
            <person name="Podicherti R."/>
            <person name="Tsui H.-C.T."/>
            <person name="Winkler M.E."/>
        </authorList>
    </citation>
    <scope>NUCLEOTIDE SEQUENCE</scope>
</reference>
<dbReference type="AlphaFoldDB" id="A0A382IFE0"/>
<evidence type="ECO:0000259" key="1">
    <source>
        <dbReference type="PROSITE" id="PS51880"/>
    </source>
</evidence>